<comment type="function">
    <text evidence="1">Required for recruitment of CENPA to centromeres and normal chromosome segregation during mitosis.</text>
</comment>
<evidence type="ECO:0000256" key="3">
    <source>
        <dbReference type="ARBA" id="ARBA00004584"/>
    </source>
</evidence>
<proteinExistence type="predicted"/>
<dbReference type="Proteomes" id="UP001178508">
    <property type="component" value="Chromosome 15"/>
</dbReference>
<dbReference type="GO" id="GO:0051301">
    <property type="term" value="P:cell division"/>
    <property type="evidence" value="ECO:0007669"/>
    <property type="project" value="UniProtKB-KW"/>
</dbReference>
<evidence type="ECO:0000256" key="4">
    <source>
        <dbReference type="ARBA" id="ARBA00022454"/>
    </source>
</evidence>
<keyword evidence="6" id="KW-0479">Metal-binding</keyword>
<dbReference type="GO" id="GO:0046872">
    <property type="term" value="F:metal ion binding"/>
    <property type="evidence" value="ECO:0007669"/>
    <property type="project" value="UniProtKB-KW"/>
</dbReference>
<reference evidence="13" key="1">
    <citation type="submission" date="2023-08" db="EMBL/GenBank/DDBJ databases">
        <authorList>
            <person name="Alioto T."/>
            <person name="Alioto T."/>
            <person name="Gomez Garrido J."/>
        </authorList>
    </citation>
    <scope>NUCLEOTIDE SEQUENCE</scope>
</reference>
<comment type="subcellular location">
    <subcellularLocation>
        <location evidence="3">Chromosome</location>
        <location evidence="3">Centromere</location>
    </subcellularLocation>
    <subcellularLocation>
        <location evidence="2">Nucleus</location>
    </subcellularLocation>
</comment>
<dbReference type="PROSITE" id="PS51793">
    <property type="entry name" value="MIS18"/>
    <property type="match status" value="1"/>
</dbReference>
<dbReference type="EMBL" id="OY660878">
    <property type="protein sequence ID" value="CAJ1074784.1"/>
    <property type="molecule type" value="Genomic_DNA"/>
</dbReference>
<keyword evidence="11" id="KW-0137">Centromere</keyword>
<dbReference type="AlphaFoldDB" id="A0AAV1GQC9"/>
<keyword evidence="4" id="KW-0158">Chromosome</keyword>
<evidence type="ECO:0000256" key="8">
    <source>
        <dbReference type="ARBA" id="ARBA00022833"/>
    </source>
</evidence>
<keyword evidence="8" id="KW-0862">Zinc</keyword>
<evidence type="ECO:0000313" key="13">
    <source>
        <dbReference type="EMBL" id="CAJ1074784.1"/>
    </source>
</evidence>
<dbReference type="PANTHER" id="PTHR16431">
    <property type="entry name" value="NEUROGENIC PROTEIN MASTERMIND"/>
    <property type="match status" value="1"/>
</dbReference>
<evidence type="ECO:0000256" key="5">
    <source>
        <dbReference type="ARBA" id="ARBA00022618"/>
    </source>
</evidence>
<gene>
    <name evidence="13" type="ORF">XNOV1_A016747</name>
</gene>
<evidence type="ECO:0000313" key="14">
    <source>
        <dbReference type="Proteomes" id="UP001178508"/>
    </source>
</evidence>
<dbReference type="GO" id="GO:0005634">
    <property type="term" value="C:nucleus"/>
    <property type="evidence" value="ECO:0007669"/>
    <property type="project" value="UniProtKB-SubCell"/>
</dbReference>
<evidence type="ECO:0000256" key="2">
    <source>
        <dbReference type="ARBA" id="ARBA00004123"/>
    </source>
</evidence>
<evidence type="ECO:0000259" key="12">
    <source>
        <dbReference type="PROSITE" id="PS51793"/>
    </source>
</evidence>
<dbReference type="GO" id="GO:0000775">
    <property type="term" value="C:chromosome, centromeric region"/>
    <property type="evidence" value="ECO:0007669"/>
    <property type="project" value="UniProtKB-SubCell"/>
</dbReference>
<evidence type="ECO:0000256" key="7">
    <source>
        <dbReference type="ARBA" id="ARBA00022776"/>
    </source>
</evidence>
<evidence type="ECO:0000256" key="6">
    <source>
        <dbReference type="ARBA" id="ARBA00022723"/>
    </source>
</evidence>
<dbReference type="GO" id="GO:0000785">
    <property type="term" value="C:chromatin"/>
    <property type="evidence" value="ECO:0007669"/>
    <property type="project" value="TreeGrafter"/>
</dbReference>
<keyword evidence="5" id="KW-0132">Cell division</keyword>
<keyword evidence="14" id="KW-1185">Reference proteome</keyword>
<evidence type="ECO:0000256" key="9">
    <source>
        <dbReference type="ARBA" id="ARBA00023242"/>
    </source>
</evidence>
<keyword evidence="10" id="KW-0131">Cell cycle</keyword>
<evidence type="ECO:0000256" key="11">
    <source>
        <dbReference type="ARBA" id="ARBA00023328"/>
    </source>
</evidence>
<name>A0AAV1GQC9_XYRNO</name>
<feature type="domain" description="Mis18" evidence="12">
    <location>
        <begin position="26"/>
        <end position="124"/>
    </location>
</feature>
<accession>A0AAV1GQC9</accession>
<evidence type="ECO:0000256" key="1">
    <source>
        <dbReference type="ARBA" id="ARBA00003694"/>
    </source>
</evidence>
<dbReference type="InterPro" id="IPR034752">
    <property type="entry name" value="Mis18"/>
</dbReference>
<dbReference type="GO" id="GO:0034080">
    <property type="term" value="P:CENP-A containing chromatin assembly"/>
    <property type="evidence" value="ECO:0007669"/>
    <property type="project" value="TreeGrafter"/>
</dbReference>
<sequence>MEFDGSVLIKCRRDVKPVTEFETNLKMTLHCQQCITVLGDSFSICGEVKSMNAILCTKVTDDVVISDAKQFKQKGDLSKCIYSSLKCRSCHMVVGKVIHSSPSHLAAIRSIFLLHKSNISCYILNSSSMVKASTFSFDLMGMKDSMSEVKEQFEAQLGQMSRIKRILADRSAAM</sequence>
<organism evidence="13 14">
    <name type="scientific">Xyrichtys novacula</name>
    <name type="common">Pearly razorfish</name>
    <name type="synonym">Hemipteronotus novacula</name>
    <dbReference type="NCBI Taxonomy" id="13765"/>
    <lineage>
        <taxon>Eukaryota</taxon>
        <taxon>Metazoa</taxon>
        <taxon>Chordata</taxon>
        <taxon>Craniata</taxon>
        <taxon>Vertebrata</taxon>
        <taxon>Euteleostomi</taxon>
        <taxon>Actinopterygii</taxon>
        <taxon>Neopterygii</taxon>
        <taxon>Teleostei</taxon>
        <taxon>Neoteleostei</taxon>
        <taxon>Acanthomorphata</taxon>
        <taxon>Eupercaria</taxon>
        <taxon>Labriformes</taxon>
        <taxon>Labridae</taxon>
        <taxon>Xyrichtys</taxon>
    </lineage>
</organism>
<dbReference type="Pfam" id="PF03226">
    <property type="entry name" value="Yippee-Mis18"/>
    <property type="match status" value="1"/>
</dbReference>
<dbReference type="PANTHER" id="PTHR16431:SF3">
    <property type="entry name" value="PROTEIN MIS18-BETA"/>
    <property type="match status" value="1"/>
</dbReference>
<evidence type="ECO:0000256" key="10">
    <source>
        <dbReference type="ARBA" id="ARBA00023306"/>
    </source>
</evidence>
<dbReference type="GO" id="GO:0007059">
    <property type="term" value="P:chromosome segregation"/>
    <property type="evidence" value="ECO:0007669"/>
    <property type="project" value="TreeGrafter"/>
</dbReference>
<protein>
    <submittedName>
        <fullName evidence="13">Protein Mis18-beta</fullName>
    </submittedName>
</protein>
<dbReference type="InterPro" id="IPR004910">
    <property type="entry name" value="Yippee/Mis18/Cereblon"/>
</dbReference>
<keyword evidence="9" id="KW-0539">Nucleus</keyword>
<keyword evidence="7" id="KW-0498">Mitosis</keyword>